<organism evidence="2 3">
    <name type="scientific">Caulobacter rhizosphaerae</name>
    <dbReference type="NCBI Taxonomy" id="2010972"/>
    <lineage>
        <taxon>Bacteria</taxon>
        <taxon>Pseudomonadati</taxon>
        <taxon>Pseudomonadota</taxon>
        <taxon>Alphaproteobacteria</taxon>
        <taxon>Caulobacterales</taxon>
        <taxon>Caulobacteraceae</taxon>
        <taxon>Caulobacter</taxon>
    </lineage>
</organism>
<dbReference type="Pfam" id="PF07506">
    <property type="entry name" value="RepB"/>
    <property type="match status" value="1"/>
</dbReference>
<reference evidence="2 3" key="1">
    <citation type="submission" date="2023-07" db="EMBL/GenBank/DDBJ databases">
        <title>Sorghum-associated microbial communities from plants grown in Nebraska, USA.</title>
        <authorList>
            <person name="Schachtman D."/>
        </authorList>
    </citation>
    <scope>NUCLEOTIDE SEQUENCE [LARGE SCALE GENOMIC DNA]</scope>
    <source>
        <strain evidence="2 3">DS2154</strain>
    </source>
</reference>
<evidence type="ECO:0000259" key="1">
    <source>
        <dbReference type="SMART" id="SM00470"/>
    </source>
</evidence>
<evidence type="ECO:0000313" key="3">
    <source>
        <dbReference type="Proteomes" id="UP001262754"/>
    </source>
</evidence>
<dbReference type="PANTHER" id="PTHR33375">
    <property type="entry name" value="CHROMOSOME-PARTITIONING PROTEIN PARB-RELATED"/>
    <property type="match status" value="1"/>
</dbReference>
<gene>
    <name evidence="2" type="ORF">J2800_000963</name>
</gene>
<evidence type="ECO:0000313" key="2">
    <source>
        <dbReference type="EMBL" id="MDR6530227.1"/>
    </source>
</evidence>
<keyword evidence="3" id="KW-1185">Reference proteome</keyword>
<accession>A0ABU1MW22</accession>
<dbReference type="InterPro" id="IPR036086">
    <property type="entry name" value="ParB/Sulfiredoxin_sf"/>
</dbReference>
<dbReference type="SMART" id="SM00470">
    <property type="entry name" value="ParB"/>
    <property type="match status" value="1"/>
</dbReference>
<sequence length="294" mass="32682">MTDPSETIRSIAISSITVLNPRSRNRKIFQELVTSIANLGLKKPITVSPREDGGYDLICGQGRMEAFIALGQEEIPAVVMEASVEDCYVMSLVENLARRQRTPLELVREIGALKDRGYSVSEIARKTDFSPEYIWAICFLLENGEDRLINAVERGAIPHTIAMEIAKAGDHELQGALADAYEQKALPGNQMIAIRRIIEQRRTSGKAGHSGSRGPSATMRLRVTADSLVRAYRKETDRQKLMIKKASLAQSRLLFVVNGLRRLLDDENFVTLLRAEAMHTLPKPLAERLGVTEA</sequence>
<dbReference type="InterPro" id="IPR003115">
    <property type="entry name" value="ParB_N"/>
</dbReference>
<dbReference type="SUPFAM" id="SSF110849">
    <property type="entry name" value="ParB/Sulfiredoxin"/>
    <property type="match status" value="1"/>
</dbReference>
<name>A0ABU1MW22_9CAUL</name>
<dbReference type="SUPFAM" id="SSF109709">
    <property type="entry name" value="KorB DNA-binding domain-like"/>
    <property type="match status" value="1"/>
</dbReference>
<dbReference type="Gene3D" id="3.90.1530.30">
    <property type="match status" value="1"/>
</dbReference>
<proteinExistence type="predicted"/>
<dbReference type="InterPro" id="IPR050336">
    <property type="entry name" value="Chromosome_partition/occlusion"/>
</dbReference>
<comment type="caution">
    <text evidence="2">The sequence shown here is derived from an EMBL/GenBank/DDBJ whole genome shotgun (WGS) entry which is preliminary data.</text>
</comment>
<dbReference type="PANTHER" id="PTHR33375:SF1">
    <property type="entry name" value="CHROMOSOME-PARTITIONING PROTEIN PARB-RELATED"/>
    <property type="match status" value="1"/>
</dbReference>
<dbReference type="CDD" id="cd16411">
    <property type="entry name" value="ParB_N_like"/>
    <property type="match status" value="1"/>
</dbReference>
<dbReference type="EMBL" id="JAVDRL010000003">
    <property type="protein sequence ID" value="MDR6530227.1"/>
    <property type="molecule type" value="Genomic_DNA"/>
</dbReference>
<dbReference type="Gene3D" id="1.10.10.2830">
    <property type="match status" value="1"/>
</dbReference>
<feature type="domain" description="ParB-like N-terminal" evidence="1">
    <location>
        <begin position="9"/>
        <end position="96"/>
    </location>
</feature>
<protein>
    <submittedName>
        <fullName evidence="2">ParB family chromosome partitioning protein</fullName>
    </submittedName>
</protein>
<dbReference type="Pfam" id="PF02195">
    <property type="entry name" value="ParB_N"/>
    <property type="match status" value="1"/>
</dbReference>
<dbReference type="Proteomes" id="UP001262754">
    <property type="component" value="Unassembled WGS sequence"/>
</dbReference>
<dbReference type="RefSeq" id="WP_310029630.1">
    <property type="nucleotide sequence ID" value="NZ_JAVDRL010000003.1"/>
</dbReference>
<dbReference type="InterPro" id="IPR011111">
    <property type="entry name" value="Plasmid_RepB"/>
</dbReference>